<evidence type="ECO:0000313" key="2">
    <source>
        <dbReference type="EMBL" id="AMB94546.1"/>
    </source>
</evidence>
<gene>
    <name evidence="2" type="ORF">AWM72_07175</name>
    <name evidence="3" type="ORF">CYJ28_02580</name>
</gene>
<feature type="domain" description="Lipocalin-like" evidence="1">
    <location>
        <begin position="10"/>
        <end position="125"/>
    </location>
</feature>
<dbReference type="InterPro" id="IPR024311">
    <property type="entry name" value="Lipocalin-like"/>
</dbReference>
<proteinExistence type="predicted"/>
<reference evidence="4" key="2">
    <citation type="submission" date="2016-01" db="EMBL/GenBank/DDBJ databases">
        <title>Six Aerococcus type strain genome sequencing and assembly using PacBio and Illumina Hiseq.</title>
        <authorList>
            <person name="Carkaci D."/>
            <person name="Dargis R."/>
            <person name="Nielsen X.C."/>
            <person name="Skovgaard O."/>
            <person name="Fuursted K."/>
            <person name="Christensen J.J."/>
        </authorList>
    </citation>
    <scope>NUCLEOTIDE SEQUENCE [LARGE SCALE GENOMIC DNA]</scope>
    <source>
        <strain evidence="4">CCUG43001</strain>
    </source>
</reference>
<keyword evidence="4" id="KW-1185">Reference proteome</keyword>
<evidence type="ECO:0000313" key="3">
    <source>
        <dbReference type="EMBL" id="PKZ23458.1"/>
    </source>
</evidence>
<dbReference type="GeneID" id="92903845"/>
<evidence type="ECO:0000313" key="5">
    <source>
        <dbReference type="Proteomes" id="UP000234239"/>
    </source>
</evidence>
<evidence type="ECO:0000259" key="1">
    <source>
        <dbReference type="Pfam" id="PF13924"/>
    </source>
</evidence>
<dbReference type="OrthoDB" id="118834at2"/>
<reference evidence="3 5" key="3">
    <citation type="submission" date="2017-12" db="EMBL/GenBank/DDBJ databases">
        <title>Phylogenetic diversity of female urinary microbiome.</title>
        <authorList>
            <person name="Thomas-White K."/>
            <person name="Wolfe A.J."/>
        </authorList>
    </citation>
    <scope>NUCLEOTIDE SEQUENCE [LARGE SCALE GENOMIC DNA]</scope>
    <source>
        <strain evidence="3 5">UMB0139</strain>
    </source>
</reference>
<dbReference type="KEGG" id="asan:AWM72_07175"/>
<dbReference type="AlphaFoldDB" id="A0A0X8FC08"/>
<dbReference type="RefSeq" id="WP_067975471.1">
    <property type="nucleotide sequence ID" value="NZ_CAJHKM010000002.1"/>
</dbReference>
<evidence type="ECO:0000313" key="4">
    <source>
        <dbReference type="Proteomes" id="UP000069912"/>
    </source>
</evidence>
<organism evidence="2 4">
    <name type="scientific">Aerococcus sanguinicola</name>
    <dbReference type="NCBI Taxonomy" id="119206"/>
    <lineage>
        <taxon>Bacteria</taxon>
        <taxon>Bacillati</taxon>
        <taxon>Bacillota</taxon>
        <taxon>Bacilli</taxon>
        <taxon>Lactobacillales</taxon>
        <taxon>Aerococcaceae</taxon>
        <taxon>Aerococcus</taxon>
    </lineage>
</organism>
<dbReference type="EMBL" id="CP014160">
    <property type="protein sequence ID" value="AMB94546.1"/>
    <property type="molecule type" value="Genomic_DNA"/>
</dbReference>
<name>A0A0X8FC08_9LACT</name>
<sequence>MTESMRDQVIGAWELISYQTTDESGQVVYPLGEDAKGFILYTPDGYMSAQLMAQGRPAYASGDLHKGTQEEMAQAAAGYLAYSGRYEIDEDKGELTHHMDVSMNPTWLGQSQPRVAQIKDGKLKIYNGLKPEDQLVWKRAEDHSQA</sequence>
<dbReference type="Proteomes" id="UP000234239">
    <property type="component" value="Unassembled WGS sequence"/>
</dbReference>
<accession>A0A0X8FC08</accession>
<dbReference type="Proteomes" id="UP000069912">
    <property type="component" value="Chromosome"/>
</dbReference>
<dbReference type="Pfam" id="PF13924">
    <property type="entry name" value="Lipocalin_5"/>
    <property type="match status" value="1"/>
</dbReference>
<protein>
    <recommendedName>
        <fullName evidence="1">Lipocalin-like domain-containing protein</fullName>
    </recommendedName>
</protein>
<reference evidence="2 4" key="1">
    <citation type="journal article" date="2016" name="Genome Announc.">
        <title>Complete Genome Sequences of Aerococcus christensenii CCUG 28831T, Aerococcus sanguinicola CCUG 43001T, Aerococcus urinae CCUG 36881T, Aerococcus urinaeequi CCUG 28094T, Aerococcus urinaehominis CCUG 42038 BT, and Aerococcus viridans CCUG 4311T.</title>
        <authorList>
            <person name="Carkaci D."/>
            <person name="Dargis R."/>
            <person name="Nielsen X.C."/>
            <person name="Skovgaard O."/>
            <person name="Fuursted K."/>
            <person name="Christensen J.J."/>
        </authorList>
    </citation>
    <scope>NUCLEOTIDE SEQUENCE [LARGE SCALE GENOMIC DNA]</scope>
    <source>
        <strain evidence="2 4">CCUG43001</strain>
    </source>
</reference>
<dbReference type="EMBL" id="PKGY01000001">
    <property type="protein sequence ID" value="PKZ23458.1"/>
    <property type="molecule type" value="Genomic_DNA"/>
</dbReference>